<dbReference type="InterPro" id="IPR036641">
    <property type="entry name" value="HPT_dom_sf"/>
</dbReference>
<dbReference type="Pfam" id="PF01627">
    <property type="entry name" value="Hpt"/>
    <property type="match status" value="1"/>
</dbReference>
<dbReference type="Gene3D" id="1.20.120.160">
    <property type="entry name" value="HPT domain"/>
    <property type="match status" value="1"/>
</dbReference>
<keyword evidence="2" id="KW-0597">Phosphoprotein</keyword>
<dbReference type="Proteomes" id="UP000886476">
    <property type="component" value="Unassembled WGS sequence"/>
</dbReference>
<dbReference type="SUPFAM" id="SSF47226">
    <property type="entry name" value="Histidine-containing phosphotransfer domain, HPT domain"/>
    <property type="match status" value="1"/>
</dbReference>
<reference evidence="4" key="1">
    <citation type="submission" date="2020-05" db="EMBL/GenBank/DDBJ databases">
        <title>Nod-independent and nitrogen-fixing Bradyrhizobium aeschynomene sp. nov. isolated from nodules of Aeschynomene indica.</title>
        <authorList>
            <person name="Zhang Z."/>
        </authorList>
    </citation>
    <scope>NUCLEOTIDE SEQUENCE</scope>
    <source>
        <strain evidence="4">83012</strain>
    </source>
</reference>
<dbReference type="PROSITE" id="PS50894">
    <property type="entry name" value="HPT"/>
    <property type="match status" value="1"/>
</dbReference>
<dbReference type="EMBL" id="JABFDN010000014">
    <property type="protein sequence ID" value="NPU68998.1"/>
    <property type="molecule type" value="Genomic_DNA"/>
</dbReference>
<accession>A0ABX2CM42</accession>
<evidence type="ECO:0000256" key="2">
    <source>
        <dbReference type="PROSITE-ProRule" id="PRU00110"/>
    </source>
</evidence>
<proteinExistence type="predicted"/>
<evidence type="ECO:0000313" key="4">
    <source>
        <dbReference type="EMBL" id="NPU68998.1"/>
    </source>
</evidence>
<organism evidence="4 5">
    <name type="scientific">Bradyrhizobium aeschynomenes</name>
    <dbReference type="NCBI Taxonomy" id="2734909"/>
    <lineage>
        <taxon>Bacteria</taxon>
        <taxon>Pseudomonadati</taxon>
        <taxon>Pseudomonadota</taxon>
        <taxon>Alphaproteobacteria</taxon>
        <taxon>Hyphomicrobiales</taxon>
        <taxon>Nitrobacteraceae</taxon>
        <taxon>Bradyrhizobium</taxon>
    </lineage>
</organism>
<dbReference type="InterPro" id="IPR008207">
    <property type="entry name" value="Sig_transdc_His_kin_Hpt_dom"/>
</dbReference>
<dbReference type="RefSeq" id="WP_172114065.1">
    <property type="nucleotide sequence ID" value="NZ_JABFDM010000003.1"/>
</dbReference>
<feature type="modified residue" description="Phosphohistidine" evidence="2">
    <location>
        <position position="62"/>
    </location>
</feature>
<sequence>MTTAADVPLIDHDQLELLQAALDPGELRAMLVQLPSAADQALSAINAALAAGDLPQARKAAHVLKGSASSLGAARLAEVARTIELELMTAGEIEACLPDLADIIVATSDELARWAERA</sequence>
<evidence type="ECO:0000259" key="3">
    <source>
        <dbReference type="PROSITE" id="PS50894"/>
    </source>
</evidence>
<name>A0ABX2CM42_9BRAD</name>
<keyword evidence="5" id="KW-1185">Reference proteome</keyword>
<protein>
    <submittedName>
        <fullName evidence="4">Hpt domain-containing protein</fullName>
    </submittedName>
</protein>
<keyword evidence="1" id="KW-0902">Two-component regulatory system</keyword>
<feature type="domain" description="HPt" evidence="3">
    <location>
        <begin position="23"/>
        <end position="118"/>
    </location>
</feature>
<gene>
    <name evidence="4" type="ORF">HL667_28625</name>
</gene>
<dbReference type="SMART" id="SM00073">
    <property type="entry name" value="HPT"/>
    <property type="match status" value="1"/>
</dbReference>
<comment type="caution">
    <text evidence="4">The sequence shown here is derived from an EMBL/GenBank/DDBJ whole genome shotgun (WGS) entry which is preliminary data.</text>
</comment>
<evidence type="ECO:0000313" key="5">
    <source>
        <dbReference type="Proteomes" id="UP000886476"/>
    </source>
</evidence>
<evidence type="ECO:0000256" key="1">
    <source>
        <dbReference type="ARBA" id="ARBA00023012"/>
    </source>
</evidence>